<dbReference type="PROSITE" id="PS51078">
    <property type="entry name" value="ICLR_ED"/>
    <property type="match status" value="1"/>
</dbReference>
<dbReference type="InterPro" id="IPR050707">
    <property type="entry name" value="HTH_MetabolicPath_Reg"/>
</dbReference>
<dbReference type="InterPro" id="IPR036388">
    <property type="entry name" value="WH-like_DNA-bd_sf"/>
</dbReference>
<dbReference type="SMART" id="SM00346">
    <property type="entry name" value="HTH_ICLR"/>
    <property type="match status" value="1"/>
</dbReference>
<dbReference type="GO" id="GO:0045892">
    <property type="term" value="P:negative regulation of DNA-templated transcription"/>
    <property type="evidence" value="ECO:0007669"/>
    <property type="project" value="TreeGrafter"/>
</dbReference>
<dbReference type="Gene3D" id="1.10.10.10">
    <property type="entry name" value="Winged helix-like DNA-binding domain superfamily/Winged helix DNA-binding domain"/>
    <property type="match status" value="1"/>
</dbReference>
<dbReference type="SUPFAM" id="SSF46785">
    <property type="entry name" value="Winged helix' DNA-binding domain"/>
    <property type="match status" value="1"/>
</dbReference>
<dbReference type="GO" id="GO:0003677">
    <property type="term" value="F:DNA binding"/>
    <property type="evidence" value="ECO:0007669"/>
    <property type="project" value="UniProtKB-KW"/>
</dbReference>
<keyword evidence="1" id="KW-0805">Transcription regulation</keyword>
<dbReference type="InterPro" id="IPR014757">
    <property type="entry name" value="Tscrpt_reg_IclR_C"/>
</dbReference>
<dbReference type="Pfam" id="PF01614">
    <property type="entry name" value="IclR_C"/>
    <property type="match status" value="1"/>
</dbReference>
<keyword evidence="3" id="KW-0804">Transcription</keyword>
<organism evidence="6 7">
    <name type="scientific">Cupriavidus nantongensis</name>
    <dbReference type="NCBI Taxonomy" id="1796606"/>
    <lineage>
        <taxon>Bacteria</taxon>
        <taxon>Pseudomonadati</taxon>
        <taxon>Pseudomonadota</taxon>
        <taxon>Betaproteobacteria</taxon>
        <taxon>Burkholderiales</taxon>
        <taxon>Burkholderiaceae</taxon>
        <taxon>Cupriavidus</taxon>
    </lineage>
</organism>
<dbReference type="SUPFAM" id="SSF55781">
    <property type="entry name" value="GAF domain-like"/>
    <property type="match status" value="1"/>
</dbReference>
<evidence type="ECO:0000256" key="1">
    <source>
        <dbReference type="ARBA" id="ARBA00023015"/>
    </source>
</evidence>
<dbReference type="Gene3D" id="3.30.450.40">
    <property type="match status" value="1"/>
</dbReference>
<dbReference type="Proteomes" id="UP000075238">
    <property type="component" value="Chromosome 2"/>
</dbReference>
<evidence type="ECO:0000256" key="2">
    <source>
        <dbReference type="ARBA" id="ARBA00023125"/>
    </source>
</evidence>
<dbReference type="RefSeq" id="WP_062802592.1">
    <property type="nucleotide sequence ID" value="NZ_CP014845.1"/>
</dbReference>
<evidence type="ECO:0000313" key="7">
    <source>
        <dbReference type="Proteomes" id="UP000075238"/>
    </source>
</evidence>
<dbReference type="InterPro" id="IPR005471">
    <property type="entry name" value="Tscrpt_reg_IclR_N"/>
</dbReference>
<feature type="domain" description="HTH iclR-type" evidence="4">
    <location>
        <begin position="9"/>
        <end position="70"/>
    </location>
</feature>
<proteinExistence type="predicted"/>
<dbReference type="InterPro" id="IPR029016">
    <property type="entry name" value="GAF-like_dom_sf"/>
</dbReference>
<accession>A0A142JRQ2</accession>
<dbReference type="AlphaFoldDB" id="A0A142JRQ2"/>
<feature type="domain" description="IclR-ED" evidence="5">
    <location>
        <begin position="73"/>
        <end position="268"/>
    </location>
</feature>
<protein>
    <recommendedName>
        <fullName evidence="8">Transcriptional regulator</fullName>
    </recommendedName>
</protein>
<dbReference type="PANTHER" id="PTHR30136">
    <property type="entry name" value="HELIX-TURN-HELIX TRANSCRIPTIONAL REGULATOR, ICLR FAMILY"/>
    <property type="match status" value="1"/>
</dbReference>
<sequence>MWDPKVKTIAALDRGLAVLDLVRRNGSTSLQALHEETGLPKATLLRILVTLERRALIWRRIADGHYCPGSPLQGSRRQSELTDRLAQLAAPELDRLQAEVLWPSDLAIRRGNAMVLCETNRAESYFMIRRDNIGFQVNMLRSAVGRAYLAFCPEQEREKILAALRRSRRGGDAIARDPAYLARSIEHTQRCGYGVRDQGFGGDYDKTRAETNDRLEALAVPIMAEQGRVYGCVNIVWLQGVRTLEQIVAQCLEPLRRTAGAIAQKMSARE</sequence>
<evidence type="ECO:0008006" key="8">
    <source>
        <dbReference type="Google" id="ProtNLM"/>
    </source>
</evidence>
<dbReference type="PANTHER" id="PTHR30136:SF23">
    <property type="entry name" value="DNA-BINDING TRANSCRIPTIONAL ACTIVATOR MHPR"/>
    <property type="match status" value="1"/>
</dbReference>
<dbReference type="Pfam" id="PF09339">
    <property type="entry name" value="HTH_IclR"/>
    <property type="match status" value="1"/>
</dbReference>
<keyword evidence="2" id="KW-0238">DNA-binding</keyword>
<dbReference type="GO" id="GO:0003700">
    <property type="term" value="F:DNA-binding transcription factor activity"/>
    <property type="evidence" value="ECO:0007669"/>
    <property type="project" value="TreeGrafter"/>
</dbReference>
<dbReference type="InterPro" id="IPR036390">
    <property type="entry name" value="WH_DNA-bd_sf"/>
</dbReference>
<keyword evidence="7" id="KW-1185">Reference proteome</keyword>
<dbReference type="EMBL" id="CP014845">
    <property type="protein sequence ID" value="AMR80764.1"/>
    <property type="molecule type" value="Genomic_DNA"/>
</dbReference>
<dbReference type="OrthoDB" id="9807558at2"/>
<evidence type="ECO:0000313" key="6">
    <source>
        <dbReference type="EMBL" id="AMR80764.1"/>
    </source>
</evidence>
<gene>
    <name evidence="6" type="ORF">A2G96_23305</name>
</gene>
<evidence type="ECO:0000256" key="3">
    <source>
        <dbReference type="ARBA" id="ARBA00023163"/>
    </source>
</evidence>
<evidence type="ECO:0000259" key="4">
    <source>
        <dbReference type="PROSITE" id="PS51077"/>
    </source>
</evidence>
<reference evidence="6 7" key="1">
    <citation type="submission" date="2016-03" db="EMBL/GenBank/DDBJ databases">
        <title>Complete genome sequence of a novel chlorpyrifos degrading bacterium, Cupriavidus nantongensis sp. X1.</title>
        <authorList>
            <person name="Fang L."/>
        </authorList>
    </citation>
    <scope>NUCLEOTIDE SEQUENCE [LARGE SCALE GENOMIC DNA]</scope>
    <source>
        <strain evidence="6 7">X1</strain>
    </source>
</reference>
<dbReference type="KEGG" id="cnan:A2G96_23305"/>
<dbReference type="PROSITE" id="PS51077">
    <property type="entry name" value="HTH_ICLR"/>
    <property type="match status" value="1"/>
</dbReference>
<name>A0A142JRQ2_9BURK</name>
<dbReference type="STRING" id="1796606.A2G96_23305"/>
<evidence type="ECO:0000259" key="5">
    <source>
        <dbReference type="PROSITE" id="PS51078"/>
    </source>
</evidence>